<proteinExistence type="predicted"/>
<dbReference type="InterPro" id="IPR036390">
    <property type="entry name" value="WH_DNA-bd_sf"/>
</dbReference>
<evidence type="ECO:0000256" key="1">
    <source>
        <dbReference type="SAM" id="MobiDB-lite"/>
    </source>
</evidence>
<gene>
    <name evidence="2" type="ORF">Aca07nite_74660</name>
</gene>
<accession>A0ABQ3WV60</accession>
<feature type="region of interest" description="Disordered" evidence="1">
    <location>
        <begin position="1"/>
        <end position="20"/>
    </location>
</feature>
<comment type="caution">
    <text evidence="2">The sequence shown here is derived from an EMBL/GenBank/DDBJ whole genome shotgun (WGS) entry which is preliminary data.</text>
</comment>
<name>A0ABQ3WV60_9ACTN</name>
<reference evidence="2" key="1">
    <citation type="submission" date="2021-01" db="EMBL/GenBank/DDBJ databases">
        <title>Whole genome shotgun sequence of Actinoplanes capillaceus NBRC 16408.</title>
        <authorList>
            <person name="Komaki H."/>
            <person name="Tamura T."/>
        </authorList>
    </citation>
    <scope>NUCLEOTIDE SEQUENCE [LARGE SCALE GENOMIC DNA]</scope>
    <source>
        <strain evidence="2">NBRC 16408</strain>
    </source>
</reference>
<protein>
    <submittedName>
        <fullName evidence="2">Uncharacterized protein</fullName>
    </submittedName>
</protein>
<dbReference type="InterPro" id="IPR036388">
    <property type="entry name" value="WH-like_DNA-bd_sf"/>
</dbReference>
<dbReference type="SUPFAM" id="SSF46785">
    <property type="entry name" value="Winged helix' DNA-binding domain"/>
    <property type="match status" value="1"/>
</dbReference>
<organism evidence="2">
    <name type="scientific">Actinoplanes campanulatus</name>
    <dbReference type="NCBI Taxonomy" id="113559"/>
    <lineage>
        <taxon>Bacteria</taxon>
        <taxon>Bacillati</taxon>
        <taxon>Actinomycetota</taxon>
        <taxon>Actinomycetes</taxon>
        <taxon>Micromonosporales</taxon>
        <taxon>Micromonosporaceae</taxon>
        <taxon>Actinoplanes</taxon>
    </lineage>
</organism>
<dbReference type="RefSeq" id="WP_204300245.1">
    <property type="nucleotide sequence ID" value="NZ_BOMF01000142.1"/>
</dbReference>
<sequence length="284" mass="31292">MTRRYRVGPGEFHSTPPVQPSNDVDLRGLRERHWRLLSLVAEHALLDSESAAELMFGSRPAAVRHLQALERAGLVWRFVRDDDRTHRAFYEISTNGVHTLTARTRASGLPVPVNLGGAHRDQYVTNHVHVGLVRAAKASEGRAWLYSWHRGVEAAVRVRQLGISSVHPQAAGTWLENGRVLRFLLHVDDDRHALSSEPPSAAQALAGYRLGRTGIPATTLLVLAATAEREAELHRSLAAQPLPVPVAATTPQRLYALGDPSAEIWTRTSTEPGRLVRLIDVAPH</sequence>
<evidence type="ECO:0000313" key="2">
    <source>
        <dbReference type="EMBL" id="GID50191.1"/>
    </source>
</evidence>
<dbReference type="Gene3D" id="1.10.10.10">
    <property type="entry name" value="Winged helix-like DNA-binding domain superfamily/Winged helix DNA-binding domain"/>
    <property type="match status" value="1"/>
</dbReference>
<dbReference type="EMBL" id="BOMF01000142">
    <property type="protein sequence ID" value="GID50191.1"/>
    <property type="molecule type" value="Genomic_DNA"/>
</dbReference>